<dbReference type="Proteomes" id="UP000015893">
    <property type="component" value="Unassembled WGS sequence"/>
</dbReference>
<comment type="caution">
    <text evidence="1">The sequence shown here is derived from an EMBL/GenBank/DDBJ whole genome shotgun (WGS) entry which is preliminary data.</text>
</comment>
<dbReference type="Pfam" id="PF02521">
    <property type="entry name" value="HP_OMP_2"/>
    <property type="match status" value="1"/>
</dbReference>
<protein>
    <submittedName>
        <fullName evidence="1">Membrane protein</fullName>
    </submittedName>
</protein>
<sequence>MNTFIFNGFFNKIRIWYERKLNKGYSVLKFQKLPLLFVSILYNQSPLLAFDYKFSGVAESFSKVGFNHSKLNSKEGIFPTATFVTATIKLQVDSNLLPKNIEKHSLKIGVGGILGALAYDSTKTLIDQATHQVYGSELFYFIGRWWGYLGDAPWKDSRIESDAHTRNYVLYNSYLFYSYGDKFHLKLGRYLSNMDFMSGYTQGFELDYKINSKIALKWFSSFGRALAAGQWIRDWYAPIVTEDGRKDVDYGIHAVQLYFSSKHVQATPFFYFSPKTYEAPGIKIHVDSNPKFRGLGLRSQTLINVIFPVYAKDLYDVYWRNSKIGEWGASLLIHQRFDCNEFNFGFGYYQNFGNANARIGWYGNPIPFDIRSNSVYGLVFSNAVTADSVSGYVFGGGVYRKFLWGILGRYTYATRASERSINLHLGYKWGSFASVDVNLQYYAVSMHNGYKVNDLTSPFDKAFKANTQDRSNLLVSLKFFF</sequence>
<accession>A0AB33Z7L4</accession>
<name>A0AB33Z7L4_HELPX</name>
<evidence type="ECO:0000313" key="1">
    <source>
        <dbReference type="EMBL" id="EQK94746.1"/>
    </source>
</evidence>
<gene>
    <name evidence="1" type="ORF">N198_06750</name>
</gene>
<dbReference type="AlphaFoldDB" id="A0AB33Z7L4"/>
<dbReference type="EMBL" id="AUSI01000027">
    <property type="protein sequence ID" value="EQK94746.1"/>
    <property type="molecule type" value="Genomic_DNA"/>
</dbReference>
<proteinExistence type="predicted"/>
<organism evidence="1 2">
    <name type="scientific">Helicobacter pylori UM037</name>
    <dbReference type="NCBI Taxonomy" id="1321939"/>
    <lineage>
        <taxon>Bacteria</taxon>
        <taxon>Pseudomonadati</taxon>
        <taxon>Campylobacterota</taxon>
        <taxon>Epsilonproteobacteria</taxon>
        <taxon>Campylobacterales</taxon>
        <taxon>Helicobacteraceae</taxon>
        <taxon>Helicobacter</taxon>
    </lineage>
</organism>
<reference evidence="1 2" key="1">
    <citation type="journal article" date="2013" name="Genome Announc.">
        <title>Multiple genome sequences of Helicobacter pylori strains of diverse disease and antibiotic resistance backgrounds from Malaysia.</title>
        <authorList>
            <person name="Rehvathy V."/>
            <person name="Tan M.H."/>
            <person name="Gunaletchumy S.P."/>
            <person name="Teh X."/>
            <person name="Wang S."/>
            <person name="Baybayan P."/>
            <person name="Singh S."/>
            <person name="Ashby M."/>
            <person name="Kaakoush N.O."/>
            <person name="Mitchell H.M."/>
            <person name="Croft L.J."/>
            <person name="Goh K.L."/>
            <person name="Loke M.F."/>
            <person name="Vadivelu J."/>
        </authorList>
    </citation>
    <scope>NUCLEOTIDE SEQUENCE [LARGE SCALE GENOMIC DNA]</scope>
    <source>
        <strain evidence="1 2">UM037</strain>
    </source>
</reference>
<dbReference type="InterPro" id="IPR003678">
    <property type="entry name" value="Put_OMP"/>
</dbReference>
<evidence type="ECO:0000313" key="2">
    <source>
        <dbReference type="Proteomes" id="UP000015893"/>
    </source>
</evidence>